<name>A0A972K2I4_9BACL</name>
<reference evidence="3" key="1">
    <citation type="submission" date="2019-10" db="EMBL/GenBank/DDBJ databases">
        <title>Description of Paenibacillus glebae sp. nov.</title>
        <authorList>
            <person name="Carlier A."/>
            <person name="Qi S."/>
        </authorList>
    </citation>
    <scope>NUCLEOTIDE SEQUENCE</scope>
    <source>
        <strain evidence="3">LMG 31456</strain>
    </source>
</reference>
<evidence type="ECO:0000259" key="2">
    <source>
        <dbReference type="Pfam" id="PF00248"/>
    </source>
</evidence>
<dbReference type="PRINTS" id="PR00069">
    <property type="entry name" value="ALDKETRDTASE"/>
</dbReference>
<accession>A0A972K2I4</accession>
<dbReference type="Proteomes" id="UP000641588">
    <property type="component" value="Unassembled WGS sequence"/>
</dbReference>
<keyword evidence="4" id="KW-1185">Reference proteome</keyword>
<sequence length="338" mass="37870">MEYRYMGKTGLRVSELCLGAMTFGREASEQDSFSIMDHFVNAGGNFIDTADVYSQGISEEIVGRWLKQKKRDDLVIATKVRFGMGSGPNDVGLSRKHIMAGVEASLRRLGTDYIDLYQVHAWDPKTPLEETLSTLNELVKRGWVRYIGASNFRGWQLQKAVDLSKQNGWESFACLQPQYNLLCRATEYEILPVCVSEGIGVIPWSPLRGGWLSGKFHRGMEIPPEDSRVAQADAKGWSESWKNYNNDYTWKVLDALYAVAEEVGKTPAQTAINWLLQREGVTAPIIGARTIEQLASNLSASGWSLSDDHMNQLDEATTLQVTYPYDSGANRQQRAGRE</sequence>
<dbReference type="AlphaFoldDB" id="A0A972K2I4"/>
<dbReference type="InterPro" id="IPR036812">
    <property type="entry name" value="NAD(P)_OxRdtase_dom_sf"/>
</dbReference>
<dbReference type="InterPro" id="IPR020471">
    <property type="entry name" value="AKR"/>
</dbReference>
<feature type="domain" description="NADP-dependent oxidoreductase" evidence="2">
    <location>
        <begin position="15"/>
        <end position="316"/>
    </location>
</feature>
<evidence type="ECO:0000313" key="4">
    <source>
        <dbReference type="Proteomes" id="UP000641588"/>
    </source>
</evidence>
<proteinExistence type="predicted"/>
<protein>
    <submittedName>
        <fullName evidence="3">Aldo/keto reductase</fullName>
    </submittedName>
</protein>
<gene>
    <name evidence="3" type="ORF">GC093_26720</name>
</gene>
<dbReference type="Pfam" id="PF00248">
    <property type="entry name" value="Aldo_ket_red"/>
    <property type="match status" value="1"/>
</dbReference>
<dbReference type="PANTHER" id="PTHR43364">
    <property type="entry name" value="NADH-SPECIFIC METHYLGLYOXAL REDUCTASE-RELATED"/>
    <property type="match status" value="1"/>
</dbReference>
<dbReference type="InterPro" id="IPR023210">
    <property type="entry name" value="NADP_OxRdtase_dom"/>
</dbReference>
<dbReference type="RefSeq" id="WP_171655027.1">
    <property type="nucleotide sequence ID" value="NZ_WHOD01000102.1"/>
</dbReference>
<dbReference type="SUPFAM" id="SSF51430">
    <property type="entry name" value="NAD(P)-linked oxidoreductase"/>
    <property type="match status" value="1"/>
</dbReference>
<dbReference type="GO" id="GO:0005829">
    <property type="term" value="C:cytosol"/>
    <property type="evidence" value="ECO:0007669"/>
    <property type="project" value="UniProtKB-ARBA"/>
</dbReference>
<dbReference type="EMBL" id="WHOD01000102">
    <property type="protein sequence ID" value="NOU96786.1"/>
    <property type="molecule type" value="Genomic_DNA"/>
</dbReference>
<dbReference type="PANTHER" id="PTHR43364:SF4">
    <property type="entry name" value="NAD(P)-LINKED OXIDOREDUCTASE SUPERFAMILY PROTEIN"/>
    <property type="match status" value="1"/>
</dbReference>
<organism evidence="3 4">
    <name type="scientific">Paenibacillus foliorum</name>
    <dbReference type="NCBI Taxonomy" id="2654974"/>
    <lineage>
        <taxon>Bacteria</taxon>
        <taxon>Bacillati</taxon>
        <taxon>Bacillota</taxon>
        <taxon>Bacilli</taxon>
        <taxon>Bacillales</taxon>
        <taxon>Paenibacillaceae</taxon>
        <taxon>Paenibacillus</taxon>
    </lineage>
</organism>
<dbReference type="InterPro" id="IPR050523">
    <property type="entry name" value="AKR_Detox_Biosynth"/>
</dbReference>
<evidence type="ECO:0000256" key="1">
    <source>
        <dbReference type="ARBA" id="ARBA00023002"/>
    </source>
</evidence>
<dbReference type="Gene3D" id="3.20.20.100">
    <property type="entry name" value="NADP-dependent oxidoreductase domain"/>
    <property type="match status" value="1"/>
</dbReference>
<dbReference type="FunFam" id="3.20.20.100:FF:000004">
    <property type="entry name" value="Oxidoreductase, aldo/keto reductase"/>
    <property type="match status" value="1"/>
</dbReference>
<keyword evidence="1" id="KW-0560">Oxidoreductase</keyword>
<comment type="caution">
    <text evidence="3">The sequence shown here is derived from an EMBL/GenBank/DDBJ whole genome shotgun (WGS) entry which is preliminary data.</text>
</comment>
<dbReference type="GO" id="GO:0016491">
    <property type="term" value="F:oxidoreductase activity"/>
    <property type="evidence" value="ECO:0007669"/>
    <property type="project" value="UniProtKB-KW"/>
</dbReference>
<evidence type="ECO:0000313" key="3">
    <source>
        <dbReference type="EMBL" id="NOU96786.1"/>
    </source>
</evidence>
<dbReference type="CDD" id="cd19081">
    <property type="entry name" value="AKR_AKR9C1"/>
    <property type="match status" value="1"/>
</dbReference>